<dbReference type="Pfam" id="PF13145">
    <property type="entry name" value="Rotamase_2"/>
    <property type="match status" value="1"/>
</dbReference>
<keyword evidence="4 6" id="KW-0697">Rotamase</keyword>
<dbReference type="PANTHER" id="PTHR47245">
    <property type="entry name" value="PEPTIDYLPROLYL ISOMERASE"/>
    <property type="match status" value="1"/>
</dbReference>
<dbReference type="InterPro" id="IPR000297">
    <property type="entry name" value="PPIase_PpiC"/>
</dbReference>
<evidence type="ECO:0000256" key="6">
    <source>
        <dbReference type="PROSITE-ProRule" id="PRU00278"/>
    </source>
</evidence>
<dbReference type="SUPFAM" id="SSF54534">
    <property type="entry name" value="FKBP-like"/>
    <property type="match status" value="1"/>
</dbReference>
<dbReference type="SUPFAM" id="SSF109998">
    <property type="entry name" value="Triger factor/SurA peptide-binding domain-like"/>
    <property type="match status" value="1"/>
</dbReference>
<reference evidence="9 10" key="1">
    <citation type="submission" date="2021-12" db="EMBL/GenBank/DDBJ databases">
        <title>Discovery of the Pendulisporaceae a myxobacterial family with distinct sporulation behavior and unique specialized metabolism.</title>
        <authorList>
            <person name="Garcia R."/>
            <person name="Popoff A."/>
            <person name="Bader C.D."/>
            <person name="Loehr J."/>
            <person name="Walesch S."/>
            <person name="Walt C."/>
            <person name="Boldt J."/>
            <person name="Bunk B."/>
            <person name="Haeckl F.J.F.P.J."/>
            <person name="Gunesch A.P."/>
            <person name="Birkelbach J."/>
            <person name="Nuebel U."/>
            <person name="Pietschmann T."/>
            <person name="Bach T."/>
            <person name="Mueller R."/>
        </authorList>
    </citation>
    <scope>NUCLEOTIDE SEQUENCE [LARGE SCALE GENOMIC DNA]</scope>
    <source>
        <strain evidence="9 10">MSr12523</strain>
    </source>
</reference>
<dbReference type="PANTHER" id="PTHR47245:SF1">
    <property type="entry name" value="FOLDASE PROTEIN PRSA"/>
    <property type="match status" value="1"/>
</dbReference>
<protein>
    <recommendedName>
        <fullName evidence="2">peptidylprolyl isomerase</fullName>
        <ecNumber evidence="2">5.2.1.8</ecNumber>
    </recommendedName>
</protein>
<feature type="chain" id="PRO_5047196435" description="peptidylprolyl isomerase" evidence="7">
    <location>
        <begin position="22"/>
        <end position="309"/>
    </location>
</feature>
<dbReference type="InterPro" id="IPR046357">
    <property type="entry name" value="PPIase_dom_sf"/>
</dbReference>
<dbReference type="Proteomes" id="UP001379533">
    <property type="component" value="Chromosome"/>
</dbReference>
<dbReference type="InterPro" id="IPR027304">
    <property type="entry name" value="Trigger_fact/SurA_dom_sf"/>
</dbReference>
<evidence type="ECO:0000256" key="5">
    <source>
        <dbReference type="ARBA" id="ARBA00023235"/>
    </source>
</evidence>
<evidence type="ECO:0000259" key="8">
    <source>
        <dbReference type="PROSITE" id="PS50198"/>
    </source>
</evidence>
<name>A0ABZ2K413_9BACT</name>
<dbReference type="Gene3D" id="3.10.50.40">
    <property type="match status" value="1"/>
</dbReference>
<dbReference type="RefSeq" id="WP_394843986.1">
    <property type="nucleotide sequence ID" value="NZ_CP089982.1"/>
</dbReference>
<evidence type="ECO:0000256" key="2">
    <source>
        <dbReference type="ARBA" id="ARBA00013194"/>
    </source>
</evidence>
<dbReference type="Gene3D" id="1.10.4030.10">
    <property type="entry name" value="Porin chaperone SurA, peptide-binding domain"/>
    <property type="match status" value="1"/>
</dbReference>
<evidence type="ECO:0000313" key="9">
    <source>
        <dbReference type="EMBL" id="WXA93387.1"/>
    </source>
</evidence>
<gene>
    <name evidence="9" type="ORF">LZC95_43900</name>
</gene>
<accession>A0ABZ2K413</accession>
<organism evidence="9 10">
    <name type="scientific">Pendulispora brunnea</name>
    <dbReference type="NCBI Taxonomy" id="2905690"/>
    <lineage>
        <taxon>Bacteria</taxon>
        <taxon>Pseudomonadati</taxon>
        <taxon>Myxococcota</taxon>
        <taxon>Myxococcia</taxon>
        <taxon>Myxococcales</taxon>
        <taxon>Sorangiineae</taxon>
        <taxon>Pendulisporaceae</taxon>
        <taxon>Pendulispora</taxon>
    </lineage>
</organism>
<keyword evidence="10" id="KW-1185">Reference proteome</keyword>
<keyword evidence="3 7" id="KW-0732">Signal</keyword>
<feature type="signal peptide" evidence="7">
    <location>
        <begin position="1"/>
        <end position="21"/>
    </location>
</feature>
<keyword evidence="5 6" id="KW-0413">Isomerase</keyword>
<dbReference type="EC" id="5.2.1.8" evidence="2"/>
<dbReference type="EMBL" id="CP089982">
    <property type="protein sequence ID" value="WXA93387.1"/>
    <property type="molecule type" value="Genomic_DNA"/>
</dbReference>
<dbReference type="InterPro" id="IPR050245">
    <property type="entry name" value="PrsA_foldase"/>
</dbReference>
<feature type="domain" description="PpiC" evidence="8">
    <location>
        <begin position="141"/>
        <end position="243"/>
    </location>
</feature>
<evidence type="ECO:0000256" key="4">
    <source>
        <dbReference type="ARBA" id="ARBA00023110"/>
    </source>
</evidence>
<dbReference type="GO" id="GO:0016853">
    <property type="term" value="F:isomerase activity"/>
    <property type="evidence" value="ECO:0007669"/>
    <property type="project" value="UniProtKB-KW"/>
</dbReference>
<proteinExistence type="predicted"/>
<evidence type="ECO:0000313" key="10">
    <source>
        <dbReference type="Proteomes" id="UP001379533"/>
    </source>
</evidence>
<evidence type="ECO:0000256" key="3">
    <source>
        <dbReference type="ARBA" id="ARBA00022729"/>
    </source>
</evidence>
<dbReference type="PROSITE" id="PS50198">
    <property type="entry name" value="PPIC_PPIASE_2"/>
    <property type="match status" value="1"/>
</dbReference>
<evidence type="ECO:0000256" key="1">
    <source>
        <dbReference type="ARBA" id="ARBA00000971"/>
    </source>
</evidence>
<sequence length="309" mass="33955">MGSRFVSAVLLVLFVATPSHATKPDAPKPDAVVAKVGARTVTAAELEARLATIPAFQLRTFGETPEAIKKGVLERVIVPELLLDQGAEAKHLEMDRGVAERLSRAQAQATVRALRAQVGTEVSAEEIKRYFEENRARFEAPESYNLWRILCKTREEALSVLEEAKKDGQLAKFQALAESHSIDKATYLRGGNLGFVNAEGVSNEAGLRVEPALVKAAMPVKDGEFVPSPVEEAGAWAVIWRRGTVGATRRTLEELTPRIRDMILRQRLDTAVSKLVTDLRTRDVHDLNESLLPGLPVADKETVVPRKRP</sequence>
<evidence type="ECO:0000256" key="7">
    <source>
        <dbReference type="SAM" id="SignalP"/>
    </source>
</evidence>
<comment type="catalytic activity">
    <reaction evidence="1">
        <text>[protein]-peptidylproline (omega=180) = [protein]-peptidylproline (omega=0)</text>
        <dbReference type="Rhea" id="RHEA:16237"/>
        <dbReference type="Rhea" id="RHEA-COMP:10747"/>
        <dbReference type="Rhea" id="RHEA-COMP:10748"/>
        <dbReference type="ChEBI" id="CHEBI:83833"/>
        <dbReference type="ChEBI" id="CHEBI:83834"/>
        <dbReference type="EC" id="5.2.1.8"/>
    </reaction>
</comment>